<accession>A0A9P0ZAK3</accession>
<dbReference type="Pfam" id="PF02798">
    <property type="entry name" value="GST_N"/>
    <property type="match status" value="1"/>
</dbReference>
<keyword evidence="5" id="KW-0963">Cytoplasm</keyword>
<name>A0A9P0ZAK3_CUSEU</name>
<dbReference type="AlphaFoldDB" id="A0A9P0ZAK3"/>
<dbReference type="GO" id="GO:0006749">
    <property type="term" value="P:glutathione metabolic process"/>
    <property type="evidence" value="ECO:0007669"/>
    <property type="project" value="InterPro"/>
</dbReference>
<dbReference type="SUPFAM" id="SSF47616">
    <property type="entry name" value="GST C-terminal domain-like"/>
    <property type="match status" value="1"/>
</dbReference>
<dbReference type="GO" id="GO:0004364">
    <property type="term" value="F:glutathione transferase activity"/>
    <property type="evidence" value="ECO:0007669"/>
    <property type="project" value="UniProtKB-UniRule"/>
</dbReference>
<dbReference type="CDD" id="cd03058">
    <property type="entry name" value="GST_N_Tau"/>
    <property type="match status" value="1"/>
</dbReference>
<evidence type="ECO:0000256" key="1">
    <source>
        <dbReference type="ARBA" id="ARBA00022575"/>
    </source>
</evidence>
<comment type="function">
    <text evidence="5">Is involved in the conjugation of reduced glutathione to a wide number of exogenous and endogenous hydrophobic electrophiles.</text>
</comment>
<keyword evidence="9" id="KW-1185">Reference proteome</keyword>
<reference evidence="8" key="1">
    <citation type="submission" date="2022-07" db="EMBL/GenBank/DDBJ databases">
        <authorList>
            <person name="Macas J."/>
            <person name="Novak P."/>
            <person name="Neumann P."/>
        </authorList>
    </citation>
    <scope>NUCLEOTIDE SEQUENCE</scope>
</reference>
<comment type="caution">
    <text evidence="8">The sequence shown here is derived from an EMBL/GenBank/DDBJ whole genome shotgun (WGS) entry which is preliminary data.</text>
</comment>
<evidence type="ECO:0000256" key="4">
    <source>
        <dbReference type="ARBA" id="ARBA00047960"/>
    </source>
</evidence>
<dbReference type="Gene3D" id="3.40.30.10">
    <property type="entry name" value="Glutaredoxin"/>
    <property type="match status" value="1"/>
</dbReference>
<keyword evidence="1" id="KW-0216">Detoxification</keyword>
<gene>
    <name evidence="8" type="ORF">CEURO_LOCUS12210</name>
</gene>
<protein>
    <recommendedName>
        <fullName evidence="5">Glutathione S-transferase</fullName>
        <ecNumber evidence="5">2.5.1.18</ecNumber>
    </recommendedName>
</protein>
<feature type="domain" description="GST C-terminal" evidence="7">
    <location>
        <begin position="91"/>
        <end position="222"/>
    </location>
</feature>
<comment type="subcellular location">
    <subcellularLocation>
        <location evidence="5">Cytoplasm</location>
        <location evidence="5">Cytosol</location>
    </subcellularLocation>
</comment>
<keyword evidence="2 5" id="KW-0808">Transferase</keyword>
<evidence type="ECO:0000256" key="2">
    <source>
        <dbReference type="ARBA" id="ARBA00022679"/>
    </source>
</evidence>
<proteinExistence type="inferred from homology"/>
<dbReference type="FunFam" id="1.20.1050.10:FF:000016">
    <property type="entry name" value="Glutathione S-transferase U9"/>
    <property type="match status" value="1"/>
</dbReference>
<evidence type="ECO:0000256" key="5">
    <source>
        <dbReference type="RuleBase" id="RU369102"/>
    </source>
</evidence>
<dbReference type="InterPro" id="IPR045074">
    <property type="entry name" value="GST_C_Tau"/>
</dbReference>
<dbReference type="InterPro" id="IPR045073">
    <property type="entry name" value="Omega/Tau-like"/>
</dbReference>
<dbReference type="InterPro" id="IPR040079">
    <property type="entry name" value="Glutathione_S-Trfase"/>
</dbReference>
<dbReference type="InterPro" id="IPR004045">
    <property type="entry name" value="Glutathione_S-Trfase_N"/>
</dbReference>
<dbReference type="PROSITE" id="PS50404">
    <property type="entry name" value="GST_NTER"/>
    <property type="match status" value="1"/>
</dbReference>
<dbReference type="PANTHER" id="PTHR11260">
    <property type="entry name" value="GLUTATHIONE S-TRANSFERASE, GST, SUPERFAMILY, GST DOMAIN CONTAINING"/>
    <property type="match status" value="1"/>
</dbReference>
<dbReference type="SFLD" id="SFLDG00358">
    <property type="entry name" value="Main_(cytGST)"/>
    <property type="match status" value="1"/>
</dbReference>
<dbReference type="Proteomes" id="UP001152484">
    <property type="component" value="Unassembled WGS sequence"/>
</dbReference>
<dbReference type="PROSITE" id="PS50405">
    <property type="entry name" value="GST_CTER"/>
    <property type="match status" value="1"/>
</dbReference>
<comment type="catalytic activity">
    <reaction evidence="4 5">
        <text>RX + glutathione = an S-substituted glutathione + a halide anion + H(+)</text>
        <dbReference type="Rhea" id="RHEA:16437"/>
        <dbReference type="ChEBI" id="CHEBI:15378"/>
        <dbReference type="ChEBI" id="CHEBI:16042"/>
        <dbReference type="ChEBI" id="CHEBI:17792"/>
        <dbReference type="ChEBI" id="CHEBI:57925"/>
        <dbReference type="ChEBI" id="CHEBI:90779"/>
        <dbReference type="EC" id="2.5.1.18"/>
    </reaction>
</comment>
<evidence type="ECO:0000313" key="9">
    <source>
        <dbReference type="Proteomes" id="UP001152484"/>
    </source>
</evidence>
<dbReference type="EC" id="2.5.1.18" evidence="5"/>
<dbReference type="InterPro" id="IPR010987">
    <property type="entry name" value="Glutathione-S-Trfase_C-like"/>
</dbReference>
<comment type="similarity">
    <text evidence="3">Belongs to the GST superfamily. Tau family.</text>
</comment>
<evidence type="ECO:0000256" key="3">
    <source>
        <dbReference type="ARBA" id="ARBA00025743"/>
    </source>
</evidence>
<feature type="domain" description="GST N-terminal" evidence="6">
    <location>
        <begin position="4"/>
        <end position="84"/>
    </location>
</feature>
<organism evidence="8 9">
    <name type="scientific">Cuscuta europaea</name>
    <name type="common">European dodder</name>
    <dbReference type="NCBI Taxonomy" id="41803"/>
    <lineage>
        <taxon>Eukaryota</taxon>
        <taxon>Viridiplantae</taxon>
        <taxon>Streptophyta</taxon>
        <taxon>Embryophyta</taxon>
        <taxon>Tracheophyta</taxon>
        <taxon>Spermatophyta</taxon>
        <taxon>Magnoliopsida</taxon>
        <taxon>eudicotyledons</taxon>
        <taxon>Gunneridae</taxon>
        <taxon>Pentapetalae</taxon>
        <taxon>asterids</taxon>
        <taxon>lamiids</taxon>
        <taxon>Solanales</taxon>
        <taxon>Convolvulaceae</taxon>
        <taxon>Cuscuteae</taxon>
        <taxon>Cuscuta</taxon>
        <taxon>Cuscuta subgen. Cuscuta</taxon>
    </lineage>
</organism>
<dbReference type="SUPFAM" id="SSF52833">
    <property type="entry name" value="Thioredoxin-like"/>
    <property type="match status" value="1"/>
</dbReference>
<dbReference type="CDD" id="cd03185">
    <property type="entry name" value="GST_C_Tau"/>
    <property type="match status" value="1"/>
</dbReference>
<dbReference type="Gene3D" id="1.20.1050.10">
    <property type="match status" value="1"/>
</dbReference>
<dbReference type="PANTHER" id="PTHR11260:SF615">
    <property type="entry name" value="GLUTATHIONE S-TRANSFERASE U17"/>
    <property type="match status" value="1"/>
</dbReference>
<dbReference type="InterPro" id="IPR036282">
    <property type="entry name" value="Glutathione-S-Trfase_C_sf"/>
</dbReference>
<dbReference type="Pfam" id="PF13410">
    <property type="entry name" value="GST_C_2"/>
    <property type="match status" value="1"/>
</dbReference>
<dbReference type="InterPro" id="IPR036249">
    <property type="entry name" value="Thioredoxin-like_sf"/>
</dbReference>
<dbReference type="EMBL" id="CAMAPE010000030">
    <property type="protein sequence ID" value="CAH9093081.1"/>
    <property type="molecule type" value="Genomic_DNA"/>
</dbReference>
<dbReference type="FunFam" id="3.40.30.10:FF:000044">
    <property type="entry name" value="Glutathione S-transferase GSTU6"/>
    <property type="match status" value="1"/>
</dbReference>
<dbReference type="GO" id="GO:0005829">
    <property type="term" value="C:cytosol"/>
    <property type="evidence" value="ECO:0007669"/>
    <property type="project" value="UniProtKB-SubCell"/>
</dbReference>
<sequence>MASDQVKLLGTWWSPYVLRIKVPLKLKSVDYEFVEVQLQPPRSEVLLQLNPIYKKIPVLVHNDNPICESLIILQYIDDVWNTSDSSFFPNDPYDRAMNRFWAVYIDDKIFPMVRALSAAAGEGVGKEAIHDLVEAVFPLEDVFKNCSKGGKFFGGDRIGFLDIVLGSFVAWFKAIEVFNDVKLFDEVKFPNLSHWIDDFAVDEAVRDVLPSTDKFVEFAKVFFKKITQTN</sequence>
<dbReference type="OrthoDB" id="4951845at2759"/>
<dbReference type="GO" id="GO:0009407">
    <property type="term" value="P:toxin catabolic process"/>
    <property type="evidence" value="ECO:0007669"/>
    <property type="project" value="UniProtKB-ARBA"/>
</dbReference>
<evidence type="ECO:0000313" key="8">
    <source>
        <dbReference type="EMBL" id="CAH9093081.1"/>
    </source>
</evidence>
<evidence type="ECO:0000259" key="6">
    <source>
        <dbReference type="PROSITE" id="PS50404"/>
    </source>
</evidence>
<evidence type="ECO:0000259" key="7">
    <source>
        <dbReference type="PROSITE" id="PS50405"/>
    </source>
</evidence>
<dbReference type="SFLD" id="SFLDG01152">
    <property type="entry name" value="Main.3:_Omega-_and_Tau-like"/>
    <property type="match status" value="1"/>
</dbReference>
<dbReference type="SFLD" id="SFLDS00019">
    <property type="entry name" value="Glutathione_Transferase_(cytos"/>
    <property type="match status" value="1"/>
</dbReference>